<dbReference type="Proteomes" id="UP000245207">
    <property type="component" value="Unassembled WGS sequence"/>
</dbReference>
<dbReference type="PANTHER" id="PTHR34568">
    <property type="entry name" value="RRM DOMAIN-CONTAINING PROTEIN"/>
    <property type="match status" value="1"/>
</dbReference>
<dbReference type="OrthoDB" id="787154at2759"/>
<keyword evidence="3" id="KW-1185">Reference proteome</keyword>
<dbReference type="EMBL" id="PKPP01001917">
    <property type="protein sequence ID" value="PWA78968.1"/>
    <property type="molecule type" value="Genomic_DNA"/>
</dbReference>
<name>A0A2U1NZQ7_ARTAN</name>
<reference evidence="2 3" key="1">
    <citation type="journal article" date="2018" name="Mol. Plant">
        <title>The genome of Artemisia annua provides insight into the evolution of Asteraceae family and artemisinin biosynthesis.</title>
        <authorList>
            <person name="Shen Q."/>
            <person name="Zhang L."/>
            <person name="Liao Z."/>
            <person name="Wang S."/>
            <person name="Yan T."/>
            <person name="Shi P."/>
            <person name="Liu M."/>
            <person name="Fu X."/>
            <person name="Pan Q."/>
            <person name="Wang Y."/>
            <person name="Lv Z."/>
            <person name="Lu X."/>
            <person name="Zhang F."/>
            <person name="Jiang W."/>
            <person name="Ma Y."/>
            <person name="Chen M."/>
            <person name="Hao X."/>
            <person name="Li L."/>
            <person name="Tang Y."/>
            <person name="Lv G."/>
            <person name="Zhou Y."/>
            <person name="Sun X."/>
            <person name="Brodelius P.E."/>
            <person name="Rose J.K.C."/>
            <person name="Tang K."/>
        </authorList>
    </citation>
    <scope>NUCLEOTIDE SEQUENCE [LARGE SCALE GENOMIC DNA]</scope>
    <source>
        <strain evidence="3">cv. Huhao1</strain>
        <tissue evidence="2">Leaf</tissue>
    </source>
</reference>
<organism evidence="2 3">
    <name type="scientific">Artemisia annua</name>
    <name type="common">Sweet wormwood</name>
    <dbReference type="NCBI Taxonomy" id="35608"/>
    <lineage>
        <taxon>Eukaryota</taxon>
        <taxon>Viridiplantae</taxon>
        <taxon>Streptophyta</taxon>
        <taxon>Embryophyta</taxon>
        <taxon>Tracheophyta</taxon>
        <taxon>Spermatophyta</taxon>
        <taxon>Magnoliopsida</taxon>
        <taxon>eudicotyledons</taxon>
        <taxon>Gunneridae</taxon>
        <taxon>Pentapetalae</taxon>
        <taxon>asterids</taxon>
        <taxon>campanulids</taxon>
        <taxon>Asterales</taxon>
        <taxon>Asteraceae</taxon>
        <taxon>Asteroideae</taxon>
        <taxon>Anthemideae</taxon>
        <taxon>Artemisiinae</taxon>
        <taxon>Artemisia</taxon>
    </lineage>
</organism>
<feature type="domain" description="AT3G52170-like helix-turn-helix" evidence="1">
    <location>
        <begin position="31"/>
        <end position="79"/>
    </location>
</feature>
<dbReference type="AlphaFoldDB" id="A0A2U1NZQ7"/>
<protein>
    <recommendedName>
        <fullName evidence="1">AT3G52170-like helix-turn-helix domain-containing protein</fullName>
    </recommendedName>
</protein>
<evidence type="ECO:0000259" key="1">
    <source>
        <dbReference type="Pfam" id="PF25896"/>
    </source>
</evidence>
<evidence type="ECO:0000313" key="2">
    <source>
        <dbReference type="EMBL" id="PWA78968.1"/>
    </source>
</evidence>
<comment type="caution">
    <text evidence="2">The sequence shown here is derived from an EMBL/GenBank/DDBJ whole genome shotgun (WGS) entry which is preliminary data.</text>
</comment>
<dbReference type="InterPro" id="IPR058941">
    <property type="entry name" value="HTH_AT3G52170-like"/>
</dbReference>
<gene>
    <name evidence="2" type="ORF">CTI12_AA210330</name>
</gene>
<dbReference type="Pfam" id="PF25896">
    <property type="entry name" value="HTH_AT3G52170"/>
    <property type="match status" value="1"/>
</dbReference>
<dbReference type="STRING" id="35608.A0A2U1NZQ7"/>
<sequence>MQVSKVGCVGKTYALAKLNDSAGGKKSKRRSKEERKGMVETFVKKHQASNNGSFPSLNLTHKEVGGSYYTVREIFRELIQENRVLAPPNLPPGEKNMEKLDSFLENYPLGSISFDPNVHGLPPKDKQTLLNEYEIRRQKILNAKMISELHRLNLENDIVNGSTHTALENKQIIDAEISERSVDVVDTTDAAVMNDVYEDQLQIVSSIERGNKEEKHEGLELESEVSKHAELLLEEDMEGQKDEIKEAETQQDQMHHFSDNVVVETFPLRPVSSEIDDVDDKTSEEELLHVKSEKTTTAKHKHLDSNKISNSIQQSTFGERTAIKNKSDIKPSGTAEKQTVDATLNRIHHIGSWKAAPASKKPDSQDTNPIVSFIKTCVVAFLNIWSE</sequence>
<dbReference type="PANTHER" id="PTHR34568:SF1">
    <property type="entry name" value="DNA BINDING PROTEIN"/>
    <property type="match status" value="1"/>
</dbReference>
<dbReference type="InterPro" id="IPR058942">
    <property type="entry name" value="AT3G52170-like"/>
</dbReference>
<accession>A0A2U1NZQ7</accession>
<proteinExistence type="predicted"/>
<evidence type="ECO:0000313" key="3">
    <source>
        <dbReference type="Proteomes" id="UP000245207"/>
    </source>
</evidence>